<evidence type="ECO:0000259" key="1">
    <source>
        <dbReference type="SMART" id="SM00256"/>
    </source>
</evidence>
<feature type="domain" description="F-box" evidence="1">
    <location>
        <begin position="187"/>
        <end position="229"/>
    </location>
</feature>
<dbReference type="Gene3D" id="1.20.1280.50">
    <property type="match status" value="1"/>
</dbReference>
<dbReference type="InterPro" id="IPR001810">
    <property type="entry name" value="F-box_dom"/>
</dbReference>
<proteinExistence type="predicted"/>
<dbReference type="GO" id="GO:1903599">
    <property type="term" value="P:positive regulation of autophagy of mitochondrion"/>
    <property type="evidence" value="ECO:0007669"/>
    <property type="project" value="TreeGrafter"/>
</dbReference>
<keyword evidence="3" id="KW-1185">Reference proteome</keyword>
<evidence type="ECO:0000313" key="2">
    <source>
        <dbReference type="EMBL" id="KAJ9588492.1"/>
    </source>
</evidence>
<comment type="caution">
    <text evidence="2">The sequence shown here is derived from an EMBL/GenBank/DDBJ whole genome shotgun (WGS) entry which is preliminary data.</text>
</comment>
<dbReference type="SUPFAM" id="SSF81383">
    <property type="entry name" value="F-box domain"/>
    <property type="match status" value="1"/>
</dbReference>
<reference evidence="2" key="2">
    <citation type="submission" date="2023-05" db="EMBL/GenBank/DDBJ databases">
        <authorList>
            <person name="Fouks B."/>
        </authorList>
    </citation>
    <scope>NUCLEOTIDE SEQUENCE</scope>
    <source>
        <strain evidence="2">Stay&amp;Tobe</strain>
        <tissue evidence="2">Testes</tissue>
    </source>
</reference>
<dbReference type="GO" id="GO:0019901">
    <property type="term" value="F:protein kinase binding"/>
    <property type="evidence" value="ECO:0007669"/>
    <property type="project" value="InterPro"/>
</dbReference>
<protein>
    <recommendedName>
        <fullName evidence="1">F-box domain-containing protein</fullName>
    </recommendedName>
</protein>
<dbReference type="SMART" id="SM00256">
    <property type="entry name" value="FBOX"/>
    <property type="match status" value="1"/>
</dbReference>
<gene>
    <name evidence="2" type="ORF">L9F63_018148</name>
</gene>
<dbReference type="EMBL" id="JASPKZ010005677">
    <property type="protein sequence ID" value="KAJ9588492.1"/>
    <property type="molecule type" value="Genomic_DNA"/>
</dbReference>
<dbReference type="Pfam" id="PF12937">
    <property type="entry name" value="F-box-like"/>
    <property type="match status" value="1"/>
</dbReference>
<evidence type="ECO:0000313" key="3">
    <source>
        <dbReference type="Proteomes" id="UP001233999"/>
    </source>
</evidence>
<dbReference type="InterPro" id="IPR047118">
    <property type="entry name" value="Fbxo7"/>
</dbReference>
<reference evidence="2" key="1">
    <citation type="journal article" date="2023" name="IScience">
        <title>Live-bearing cockroach genome reveals convergent evolutionary mechanisms linked to viviparity in insects and beyond.</title>
        <authorList>
            <person name="Fouks B."/>
            <person name="Harrison M.C."/>
            <person name="Mikhailova A.A."/>
            <person name="Marchal E."/>
            <person name="English S."/>
            <person name="Carruthers M."/>
            <person name="Jennings E.C."/>
            <person name="Chiamaka E.L."/>
            <person name="Frigard R.A."/>
            <person name="Pippel M."/>
            <person name="Attardo G.M."/>
            <person name="Benoit J.B."/>
            <person name="Bornberg-Bauer E."/>
            <person name="Tobe S.S."/>
        </authorList>
    </citation>
    <scope>NUCLEOTIDE SEQUENCE</scope>
    <source>
        <strain evidence="2">Stay&amp;Tobe</strain>
    </source>
</reference>
<organism evidence="2 3">
    <name type="scientific">Diploptera punctata</name>
    <name type="common">Pacific beetle cockroach</name>
    <dbReference type="NCBI Taxonomy" id="6984"/>
    <lineage>
        <taxon>Eukaryota</taxon>
        <taxon>Metazoa</taxon>
        <taxon>Ecdysozoa</taxon>
        <taxon>Arthropoda</taxon>
        <taxon>Hexapoda</taxon>
        <taxon>Insecta</taxon>
        <taxon>Pterygota</taxon>
        <taxon>Neoptera</taxon>
        <taxon>Polyneoptera</taxon>
        <taxon>Dictyoptera</taxon>
        <taxon>Blattodea</taxon>
        <taxon>Blaberoidea</taxon>
        <taxon>Blaberidae</taxon>
        <taxon>Diplopterinae</taxon>
        <taxon>Diploptera</taxon>
    </lineage>
</organism>
<feature type="non-terminal residue" evidence="2">
    <location>
        <position position="1"/>
    </location>
</feature>
<dbReference type="PANTHER" id="PTHR15537:SF2">
    <property type="entry name" value="F-BOX ONLY PROTEIN 7"/>
    <property type="match status" value="1"/>
</dbReference>
<sequence length="263" mass="30277">MKPVLLEESSSQELPKNVEILLSSLGNDSKIDKNDVIAVFFYVLMIETGFIPQNLDDCDLSNCDYNFNVKTLKSIYSLPKNWKIAVNHYEELFLLGNVTQYPCKLVILSMDDLIIVNLFLPNLKEQRNAYAITFQPSMYIENVSDYIPNSFKNLKELSIKFKDSLSHPAKSAILTEEKITNPSLLGLPEELKLKIFELLLPVPKDLARASMVCSNFHYLCSDQSLLIRCHTRNCEKKRSIRFLQLNSEYMPHLCMDPSLVWRS</sequence>
<dbReference type="Gene3D" id="3.40.1000.30">
    <property type="match status" value="1"/>
</dbReference>
<name>A0AAD8EG76_DIPPU</name>
<dbReference type="PANTHER" id="PTHR15537">
    <property type="entry name" value="F-BOX ONLY PROTEIN 7"/>
    <property type="match status" value="1"/>
</dbReference>
<dbReference type="Proteomes" id="UP001233999">
    <property type="component" value="Unassembled WGS sequence"/>
</dbReference>
<dbReference type="AlphaFoldDB" id="A0AAD8EG76"/>
<dbReference type="InterPro" id="IPR036047">
    <property type="entry name" value="F-box-like_dom_sf"/>
</dbReference>
<accession>A0AAD8EG76</accession>